<evidence type="ECO:0000256" key="3">
    <source>
        <dbReference type="ARBA" id="ARBA00022692"/>
    </source>
</evidence>
<feature type="transmembrane region" description="Helical" evidence="6">
    <location>
        <begin position="59"/>
        <end position="79"/>
    </location>
</feature>
<dbReference type="GO" id="GO:0005886">
    <property type="term" value="C:plasma membrane"/>
    <property type="evidence" value="ECO:0007669"/>
    <property type="project" value="UniProtKB-SubCell"/>
</dbReference>
<accession>A0A6J4RG31</accession>
<keyword evidence="4 6" id="KW-1133">Transmembrane helix</keyword>
<dbReference type="InterPro" id="IPR051598">
    <property type="entry name" value="TSUP/Inactive_protease-like"/>
</dbReference>
<keyword evidence="6" id="KW-1003">Cell membrane</keyword>
<dbReference type="InterPro" id="IPR002781">
    <property type="entry name" value="TM_pro_TauE-like"/>
</dbReference>
<comment type="subcellular location">
    <subcellularLocation>
        <location evidence="6">Cell membrane</location>
        <topology evidence="6">Multi-pass membrane protein</topology>
    </subcellularLocation>
    <subcellularLocation>
        <location evidence="1">Membrane</location>
        <topology evidence="1">Multi-pass membrane protein</topology>
    </subcellularLocation>
</comment>
<feature type="transmembrane region" description="Helical" evidence="6">
    <location>
        <begin position="113"/>
        <end position="130"/>
    </location>
</feature>
<feature type="transmembrane region" description="Helical" evidence="6">
    <location>
        <begin position="85"/>
        <end position="106"/>
    </location>
</feature>
<evidence type="ECO:0000256" key="4">
    <source>
        <dbReference type="ARBA" id="ARBA00022989"/>
    </source>
</evidence>
<dbReference type="EMBL" id="CADCVO010000078">
    <property type="protein sequence ID" value="CAA9471709.1"/>
    <property type="molecule type" value="Genomic_DNA"/>
</dbReference>
<organism evidence="7">
    <name type="scientific">uncultured Solirubrobacteraceae bacterium</name>
    <dbReference type="NCBI Taxonomy" id="1162706"/>
    <lineage>
        <taxon>Bacteria</taxon>
        <taxon>Bacillati</taxon>
        <taxon>Actinomycetota</taxon>
        <taxon>Thermoleophilia</taxon>
        <taxon>Solirubrobacterales</taxon>
        <taxon>Solirubrobacteraceae</taxon>
        <taxon>environmental samples</taxon>
    </lineage>
</organism>
<comment type="similarity">
    <text evidence="2 6">Belongs to the 4-toluene sulfonate uptake permease (TSUP) (TC 2.A.102) family.</text>
</comment>
<sequence>MASTPVARGAEREPLLTPKLALVGAVGGVTSGLLGVGGGILIVPLLVLWAGYSQRDAHAWSLGAIVPIAIAGLITYGAAGEVRVPEALALAAGSIVGAALGAGALSRMPERQLKLAFGGFLILCSAVMVLQP</sequence>
<evidence type="ECO:0000313" key="7">
    <source>
        <dbReference type="EMBL" id="CAA9471709.1"/>
    </source>
</evidence>
<dbReference type="PANTHER" id="PTHR43701:SF2">
    <property type="entry name" value="MEMBRANE TRANSPORTER PROTEIN YJNA-RELATED"/>
    <property type="match status" value="1"/>
</dbReference>
<feature type="transmembrane region" description="Helical" evidence="6">
    <location>
        <begin position="20"/>
        <end position="47"/>
    </location>
</feature>
<dbReference type="AlphaFoldDB" id="A0A6J4RG31"/>
<evidence type="ECO:0000256" key="2">
    <source>
        <dbReference type="ARBA" id="ARBA00009142"/>
    </source>
</evidence>
<protein>
    <recommendedName>
        <fullName evidence="6">Probable membrane transporter protein</fullName>
    </recommendedName>
</protein>
<evidence type="ECO:0000256" key="5">
    <source>
        <dbReference type="ARBA" id="ARBA00023136"/>
    </source>
</evidence>
<proteinExistence type="inferred from homology"/>
<dbReference type="Pfam" id="PF01925">
    <property type="entry name" value="TauE"/>
    <property type="match status" value="1"/>
</dbReference>
<keyword evidence="5 6" id="KW-0472">Membrane</keyword>
<gene>
    <name evidence="7" type="ORF">AVDCRST_MAG13-523</name>
</gene>
<evidence type="ECO:0000256" key="6">
    <source>
        <dbReference type="RuleBase" id="RU363041"/>
    </source>
</evidence>
<dbReference type="PANTHER" id="PTHR43701">
    <property type="entry name" value="MEMBRANE TRANSPORTER PROTEIN MJ0441-RELATED"/>
    <property type="match status" value="1"/>
</dbReference>
<keyword evidence="3 6" id="KW-0812">Transmembrane</keyword>
<name>A0A6J4RG31_9ACTN</name>
<evidence type="ECO:0000256" key="1">
    <source>
        <dbReference type="ARBA" id="ARBA00004141"/>
    </source>
</evidence>
<reference evidence="7" key="1">
    <citation type="submission" date="2020-02" db="EMBL/GenBank/DDBJ databases">
        <authorList>
            <person name="Meier V. D."/>
        </authorList>
    </citation>
    <scope>NUCLEOTIDE SEQUENCE</scope>
    <source>
        <strain evidence="7">AVDCRST_MAG13</strain>
    </source>
</reference>